<proteinExistence type="predicted"/>
<accession>A0A0F9LY97</accession>
<feature type="transmembrane region" description="Helical" evidence="1">
    <location>
        <begin position="6"/>
        <end position="25"/>
    </location>
</feature>
<evidence type="ECO:0000313" key="2">
    <source>
        <dbReference type="EMBL" id="KKN00140.1"/>
    </source>
</evidence>
<keyword evidence="1" id="KW-1133">Transmembrane helix</keyword>
<keyword evidence="1" id="KW-0812">Transmembrane</keyword>
<gene>
    <name evidence="2" type="ORF">LCGC14_1140770</name>
</gene>
<dbReference type="AlphaFoldDB" id="A0A0F9LY97"/>
<organism evidence="2">
    <name type="scientific">marine sediment metagenome</name>
    <dbReference type="NCBI Taxonomy" id="412755"/>
    <lineage>
        <taxon>unclassified sequences</taxon>
        <taxon>metagenomes</taxon>
        <taxon>ecological metagenomes</taxon>
    </lineage>
</organism>
<sequence>MMNLVVNIVQIMIVVAIIYPGYYLWDMSRVEHLCQSIEINTHVDALKALVNEANLDLDINEVDSELTSNGKWQANVAARSSLSGYQCHIEGYAGKVASAVIIEQ</sequence>
<reference evidence="2" key="1">
    <citation type="journal article" date="2015" name="Nature">
        <title>Complex archaea that bridge the gap between prokaryotes and eukaryotes.</title>
        <authorList>
            <person name="Spang A."/>
            <person name="Saw J.H."/>
            <person name="Jorgensen S.L."/>
            <person name="Zaremba-Niedzwiedzka K."/>
            <person name="Martijn J."/>
            <person name="Lind A.E."/>
            <person name="van Eijk R."/>
            <person name="Schleper C."/>
            <person name="Guy L."/>
            <person name="Ettema T.J."/>
        </authorList>
    </citation>
    <scope>NUCLEOTIDE SEQUENCE</scope>
</reference>
<keyword evidence="1" id="KW-0472">Membrane</keyword>
<name>A0A0F9LY97_9ZZZZ</name>
<evidence type="ECO:0000256" key="1">
    <source>
        <dbReference type="SAM" id="Phobius"/>
    </source>
</evidence>
<protein>
    <submittedName>
        <fullName evidence="2">Uncharacterized protein</fullName>
    </submittedName>
</protein>
<comment type="caution">
    <text evidence="2">The sequence shown here is derived from an EMBL/GenBank/DDBJ whole genome shotgun (WGS) entry which is preliminary data.</text>
</comment>
<dbReference type="EMBL" id="LAZR01005410">
    <property type="protein sequence ID" value="KKN00140.1"/>
    <property type="molecule type" value="Genomic_DNA"/>
</dbReference>